<reference evidence="8 9" key="1">
    <citation type="submission" date="2024-03" db="EMBL/GenBank/DDBJ databases">
        <authorList>
            <person name="Martinez-Hernandez J."/>
        </authorList>
    </citation>
    <scope>NUCLEOTIDE SEQUENCE [LARGE SCALE GENOMIC DNA]</scope>
</reference>
<comment type="similarity">
    <text evidence="2">Belongs to the major facilitator superfamily. Proton-dependent oligopeptide transporter (POT/PTR) (TC 2.A.17) family.</text>
</comment>
<protein>
    <submittedName>
        <fullName evidence="8">Uncharacterized protein</fullName>
    </submittedName>
</protein>
<organism evidence="8 9">
    <name type="scientific">Lupinus luteus</name>
    <name type="common">European yellow lupine</name>
    <dbReference type="NCBI Taxonomy" id="3873"/>
    <lineage>
        <taxon>Eukaryota</taxon>
        <taxon>Viridiplantae</taxon>
        <taxon>Streptophyta</taxon>
        <taxon>Embryophyta</taxon>
        <taxon>Tracheophyta</taxon>
        <taxon>Spermatophyta</taxon>
        <taxon>Magnoliopsida</taxon>
        <taxon>eudicotyledons</taxon>
        <taxon>Gunneridae</taxon>
        <taxon>Pentapetalae</taxon>
        <taxon>rosids</taxon>
        <taxon>fabids</taxon>
        <taxon>Fabales</taxon>
        <taxon>Fabaceae</taxon>
        <taxon>Papilionoideae</taxon>
        <taxon>50 kb inversion clade</taxon>
        <taxon>genistoids sensu lato</taxon>
        <taxon>core genistoids</taxon>
        <taxon>Genisteae</taxon>
        <taxon>Lupinus</taxon>
    </lineage>
</organism>
<evidence type="ECO:0000256" key="3">
    <source>
        <dbReference type="ARBA" id="ARBA00022692"/>
    </source>
</evidence>
<feature type="transmembrane region" description="Helical" evidence="7">
    <location>
        <begin position="214"/>
        <end position="240"/>
    </location>
</feature>
<dbReference type="GO" id="GO:0022857">
    <property type="term" value="F:transmembrane transporter activity"/>
    <property type="evidence" value="ECO:0007669"/>
    <property type="project" value="InterPro"/>
</dbReference>
<evidence type="ECO:0000256" key="2">
    <source>
        <dbReference type="ARBA" id="ARBA00005982"/>
    </source>
</evidence>
<keyword evidence="9" id="KW-1185">Reference proteome</keyword>
<feature type="transmembrane region" description="Helical" evidence="7">
    <location>
        <begin position="489"/>
        <end position="512"/>
    </location>
</feature>
<dbReference type="CDD" id="cd17416">
    <property type="entry name" value="MFS_NPF1_2"/>
    <property type="match status" value="1"/>
</dbReference>
<dbReference type="AlphaFoldDB" id="A0AAV1XQU0"/>
<dbReference type="PANTHER" id="PTHR11654">
    <property type="entry name" value="OLIGOPEPTIDE TRANSPORTER-RELATED"/>
    <property type="match status" value="1"/>
</dbReference>
<name>A0AAV1XQU0_LUPLU</name>
<feature type="transmembrane region" description="Helical" evidence="7">
    <location>
        <begin position="367"/>
        <end position="387"/>
    </location>
</feature>
<dbReference type="SUPFAM" id="SSF103473">
    <property type="entry name" value="MFS general substrate transporter"/>
    <property type="match status" value="1"/>
</dbReference>
<evidence type="ECO:0000256" key="4">
    <source>
        <dbReference type="ARBA" id="ARBA00022989"/>
    </source>
</evidence>
<accession>A0AAV1XQU0</accession>
<evidence type="ECO:0000256" key="6">
    <source>
        <dbReference type="SAM" id="MobiDB-lite"/>
    </source>
</evidence>
<comment type="subcellular location">
    <subcellularLocation>
        <location evidence="1">Membrane</location>
        <topology evidence="1">Multi-pass membrane protein</topology>
    </subcellularLocation>
</comment>
<comment type="caution">
    <text evidence="8">The sequence shown here is derived from an EMBL/GenBank/DDBJ whole genome shotgun (WGS) entry which is preliminary data.</text>
</comment>
<evidence type="ECO:0000313" key="8">
    <source>
        <dbReference type="EMBL" id="CAL0323218.1"/>
    </source>
</evidence>
<keyword evidence="5 7" id="KW-0472">Membrane</keyword>
<dbReference type="GO" id="GO:0016020">
    <property type="term" value="C:membrane"/>
    <property type="evidence" value="ECO:0007669"/>
    <property type="project" value="UniProtKB-SubCell"/>
</dbReference>
<keyword evidence="3 7" id="KW-0812">Transmembrane</keyword>
<feature type="transmembrane region" description="Helical" evidence="7">
    <location>
        <begin position="138"/>
        <end position="159"/>
    </location>
</feature>
<evidence type="ECO:0000256" key="1">
    <source>
        <dbReference type="ARBA" id="ARBA00004141"/>
    </source>
</evidence>
<dbReference type="InterPro" id="IPR000109">
    <property type="entry name" value="POT_fam"/>
</dbReference>
<feature type="transmembrane region" description="Helical" evidence="7">
    <location>
        <begin position="72"/>
        <end position="90"/>
    </location>
</feature>
<feature type="transmembrane region" description="Helical" evidence="7">
    <location>
        <begin position="189"/>
        <end position="208"/>
    </location>
</feature>
<feature type="region of interest" description="Disordered" evidence="6">
    <location>
        <begin position="569"/>
        <end position="588"/>
    </location>
</feature>
<dbReference type="InterPro" id="IPR036259">
    <property type="entry name" value="MFS_trans_sf"/>
</dbReference>
<keyword evidence="4 7" id="KW-1133">Transmembrane helix</keyword>
<evidence type="ECO:0000256" key="5">
    <source>
        <dbReference type="ARBA" id="ARBA00023136"/>
    </source>
</evidence>
<feature type="transmembrane region" description="Helical" evidence="7">
    <location>
        <begin position="97"/>
        <end position="118"/>
    </location>
</feature>
<evidence type="ECO:0000313" key="9">
    <source>
        <dbReference type="Proteomes" id="UP001497480"/>
    </source>
</evidence>
<evidence type="ECO:0000256" key="7">
    <source>
        <dbReference type="SAM" id="Phobius"/>
    </source>
</evidence>
<sequence length="588" mass="64859">MEHSSKDMKVMENDNGITFSSSTHKKGGLRTMPFIIVNECLEKVASYGIMPNMILYLKNDYNMAIVNASNLLYTWSAMSNILSIFGAFLSDAYLGRFLVILIGSISSLLGLMVLWLTAMTPELRPSCGIINGLCDSATAAQLAVLILSLGLISIGAGCVRPCSIAFGADQLSIEENSNNERLLDSYFNWYYTSMGASTLVAFGMIVYIQENLGWKIGFAVPAILMLISAFSFVIGSPYYVKVKASNSLLTSFVQVVVAAVKNRKINLSECSPDQYYQGRDSEVLVPTDSLRFLNKACLIRNPVRDLKPDGSVSDPWSLCTVEKVESLKAFLSVLPMWSTSIFMAPQGSFALLQANTMDRRLFGNFKIPAGSFSFIMVVTLSIVIPLYDRIIVPWVTKYTGRPRGFSSKFRMGIGFLFTIASRVISSKVETVRRSAAIEQGFENQPNAEINMSALWLAPQFVMAGFAEAFSPIGQIEFFYSYFPKSMSSFAMAMLTLGLAAGDMTGSMMVNIVDKVTSKGGNESWLSTNINKGHLNYYYALLTILGSINFLYFLAICWAYGPDRAEKVDSSAGKEDEQFDYMELPSSND</sequence>
<proteinExistence type="inferred from homology"/>
<dbReference type="Proteomes" id="UP001497480">
    <property type="component" value="Unassembled WGS sequence"/>
</dbReference>
<dbReference type="EMBL" id="CAXHTB010000017">
    <property type="protein sequence ID" value="CAL0323218.1"/>
    <property type="molecule type" value="Genomic_DNA"/>
</dbReference>
<gene>
    <name evidence="8" type="ORF">LLUT_LOCUS24278</name>
</gene>
<dbReference type="Gene3D" id="1.20.1250.20">
    <property type="entry name" value="MFS general substrate transporter like domains"/>
    <property type="match status" value="1"/>
</dbReference>
<feature type="transmembrane region" description="Helical" evidence="7">
    <location>
        <begin position="536"/>
        <end position="560"/>
    </location>
</feature>
<dbReference type="Pfam" id="PF00854">
    <property type="entry name" value="PTR2"/>
    <property type="match status" value="1"/>
</dbReference>